<gene>
    <name evidence="1" type="ORF">EZI54_07475</name>
</gene>
<name>A0ABY1ZQ22_9GAMM</name>
<comment type="caution">
    <text evidence="1">The sequence shown here is derived from an EMBL/GenBank/DDBJ whole genome shotgun (WGS) entry which is preliminary data.</text>
</comment>
<dbReference type="Proteomes" id="UP000313645">
    <property type="component" value="Unassembled WGS sequence"/>
</dbReference>
<sequence>MSNVEKDVKQKRFEVFKGSLDRVEKVYGRNVTGYLFGVGGKTARFEIDRKVRDPSMASARLPGRSDILAIQLLELLIRDGYKLDEFEFDDQERLIRAPRN</sequence>
<proteinExistence type="predicted"/>
<dbReference type="RefSeq" id="WP_131480602.1">
    <property type="nucleotide sequence ID" value="NZ_SJDL01000008.1"/>
</dbReference>
<reference evidence="1 2" key="1">
    <citation type="submission" date="2019-02" db="EMBL/GenBank/DDBJ databases">
        <title>Marinobacter halodurans sp. nov., a marine bacterium isolated from sea tidal flat.</title>
        <authorList>
            <person name="Yoo Y."/>
            <person name="Lee D.W."/>
            <person name="Kim B.S."/>
            <person name="Kim J.-J."/>
        </authorList>
    </citation>
    <scope>NUCLEOTIDE SEQUENCE [LARGE SCALE GENOMIC DNA]</scope>
    <source>
        <strain evidence="1 2">YJ-S3-2</strain>
    </source>
</reference>
<protein>
    <submittedName>
        <fullName evidence="1">Uncharacterized protein</fullName>
    </submittedName>
</protein>
<dbReference type="EMBL" id="SJDL01000008">
    <property type="protein sequence ID" value="TBW57492.1"/>
    <property type="molecule type" value="Genomic_DNA"/>
</dbReference>
<keyword evidence="2" id="KW-1185">Reference proteome</keyword>
<evidence type="ECO:0000313" key="2">
    <source>
        <dbReference type="Proteomes" id="UP000313645"/>
    </source>
</evidence>
<organism evidence="1 2">
    <name type="scientific">Marinobacter halodurans</name>
    <dbReference type="NCBI Taxonomy" id="2528979"/>
    <lineage>
        <taxon>Bacteria</taxon>
        <taxon>Pseudomonadati</taxon>
        <taxon>Pseudomonadota</taxon>
        <taxon>Gammaproteobacteria</taxon>
        <taxon>Pseudomonadales</taxon>
        <taxon>Marinobacteraceae</taxon>
        <taxon>Marinobacter</taxon>
    </lineage>
</organism>
<accession>A0ABY1ZQ22</accession>
<evidence type="ECO:0000313" key="1">
    <source>
        <dbReference type="EMBL" id="TBW57492.1"/>
    </source>
</evidence>